<dbReference type="InterPro" id="IPR003664">
    <property type="entry name" value="FA_synthesis"/>
</dbReference>
<evidence type="ECO:0000256" key="6">
    <source>
        <dbReference type="ARBA" id="ARBA00023209"/>
    </source>
</evidence>
<keyword evidence="3 10" id="KW-0444">Lipid biosynthesis</keyword>
<evidence type="ECO:0000256" key="4">
    <source>
        <dbReference type="ARBA" id="ARBA00022679"/>
    </source>
</evidence>
<dbReference type="EC" id="2.3.1.274" evidence="8 10"/>
<evidence type="ECO:0000256" key="7">
    <source>
        <dbReference type="ARBA" id="ARBA00023264"/>
    </source>
</evidence>
<dbReference type="Gene3D" id="3.40.718.10">
    <property type="entry name" value="Isopropylmalate Dehydrogenase"/>
    <property type="match status" value="1"/>
</dbReference>
<comment type="function">
    <text evidence="10">Catalyzes the reversible formation of acyl-phosphate (acyl-PO(4)) from acyl-[acyl-carrier-protein] (acyl-ACP). This enzyme utilizes acyl-ACP as fatty acyl donor, but not acyl-CoA.</text>
</comment>
<evidence type="ECO:0000256" key="2">
    <source>
        <dbReference type="ARBA" id="ARBA00022490"/>
    </source>
</evidence>
<dbReference type="Proteomes" id="UP000199008">
    <property type="component" value="Unassembled WGS sequence"/>
</dbReference>
<keyword evidence="4 10" id="KW-0808">Transferase</keyword>
<comment type="catalytic activity">
    <reaction evidence="1 10">
        <text>a fatty acyl-[ACP] + phosphate = an acyl phosphate + holo-[ACP]</text>
        <dbReference type="Rhea" id="RHEA:42292"/>
        <dbReference type="Rhea" id="RHEA-COMP:9685"/>
        <dbReference type="Rhea" id="RHEA-COMP:14125"/>
        <dbReference type="ChEBI" id="CHEBI:43474"/>
        <dbReference type="ChEBI" id="CHEBI:59918"/>
        <dbReference type="ChEBI" id="CHEBI:64479"/>
        <dbReference type="ChEBI" id="CHEBI:138651"/>
        <dbReference type="EC" id="2.3.1.274"/>
    </reaction>
</comment>
<evidence type="ECO:0000313" key="11">
    <source>
        <dbReference type="EMBL" id="SDL26225.1"/>
    </source>
</evidence>
<dbReference type="PANTHER" id="PTHR30100">
    <property type="entry name" value="FATTY ACID/PHOSPHOLIPID SYNTHESIS PROTEIN PLSX"/>
    <property type="match status" value="1"/>
</dbReference>
<evidence type="ECO:0000256" key="9">
    <source>
        <dbReference type="ARBA" id="ARBA00046608"/>
    </source>
</evidence>
<evidence type="ECO:0000256" key="1">
    <source>
        <dbReference type="ARBA" id="ARBA00001232"/>
    </source>
</evidence>
<keyword evidence="12" id="KW-1185">Reference proteome</keyword>
<protein>
    <recommendedName>
        <fullName evidence="8 10">Phosphate acyltransferase</fullName>
        <ecNumber evidence="8 10">2.3.1.274</ecNumber>
    </recommendedName>
    <alternativeName>
        <fullName evidence="10">Acyl-ACP phosphotransacylase</fullName>
    </alternativeName>
    <alternativeName>
        <fullName evidence="10">Acyl-[acyl-carrier-protein]--phosphate acyltransferase</fullName>
    </alternativeName>
    <alternativeName>
        <fullName evidence="10">Phosphate-acyl-ACP acyltransferase</fullName>
    </alternativeName>
</protein>
<dbReference type="GO" id="GO:0008654">
    <property type="term" value="P:phospholipid biosynthetic process"/>
    <property type="evidence" value="ECO:0007669"/>
    <property type="project" value="UniProtKB-KW"/>
</dbReference>
<dbReference type="InterPro" id="IPR012281">
    <property type="entry name" value="Phospholipid_synth_PlsX-like"/>
</dbReference>
<keyword evidence="7 10" id="KW-1208">Phospholipid metabolism</keyword>
<comment type="subcellular location">
    <subcellularLocation>
        <location evidence="10">Cytoplasm</location>
    </subcellularLocation>
    <text evidence="10">Associated with the membrane possibly through PlsY.</text>
</comment>
<dbReference type="HAMAP" id="MF_00019">
    <property type="entry name" value="PlsX"/>
    <property type="match status" value="1"/>
</dbReference>
<keyword evidence="6 10" id="KW-0594">Phospholipid biosynthesis</keyword>
<dbReference type="GO" id="GO:0006633">
    <property type="term" value="P:fatty acid biosynthetic process"/>
    <property type="evidence" value="ECO:0007669"/>
    <property type="project" value="UniProtKB-UniRule"/>
</dbReference>
<evidence type="ECO:0000256" key="5">
    <source>
        <dbReference type="ARBA" id="ARBA00023098"/>
    </source>
</evidence>
<dbReference type="PANTHER" id="PTHR30100:SF1">
    <property type="entry name" value="PHOSPHATE ACYLTRANSFERASE"/>
    <property type="match status" value="1"/>
</dbReference>
<dbReference type="STRING" id="576118.SAMN05216216_13511"/>
<dbReference type="GO" id="GO:0043811">
    <property type="term" value="F:phosphate:acyl-[acyl carrier protein] acyltransferase activity"/>
    <property type="evidence" value="ECO:0007669"/>
    <property type="project" value="UniProtKB-UniRule"/>
</dbReference>
<proteinExistence type="inferred from homology"/>
<evidence type="ECO:0000256" key="10">
    <source>
        <dbReference type="HAMAP-Rule" id="MF_00019"/>
    </source>
</evidence>
<dbReference type="PIRSF" id="PIRSF002465">
    <property type="entry name" value="Phsphlp_syn_PlsX"/>
    <property type="match status" value="1"/>
</dbReference>
<dbReference type="EMBL" id="FNFY01000035">
    <property type="protein sequence ID" value="SDL26225.1"/>
    <property type="molecule type" value="Genomic_DNA"/>
</dbReference>
<keyword evidence="2 10" id="KW-0963">Cytoplasm</keyword>
<evidence type="ECO:0000313" key="12">
    <source>
        <dbReference type="Proteomes" id="UP000199008"/>
    </source>
</evidence>
<dbReference type="SUPFAM" id="SSF53659">
    <property type="entry name" value="Isocitrate/Isopropylmalate dehydrogenase-like"/>
    <property type="match status" value="1"/>
</dbReference>
<comment type="subunit">
    <text evidence="9 10">Homodimer. Probably interacts with PlsY.</text>
</comment>
<dbReference type="RefSeq" id="WP_092988015.1">
    <property type="nucleotide sequence ID" value="NZ_FNFY01000035.1"/>
</dbReference>
<gene>
    <name evidence="10" type="primary">plsX</name>
    <name evidence="11" type="ORF">SAMN05216216_13511</name>
</gene>
<keyword evidence="11" id="KW-0012">Acyltransferase</keyword>
<dbReference type="OrthoDB" id="9806408at2"/>
<dbReference type="Pfam" id="PF02504">
    <property type="entry name" value="FA_synthesis"/>
    <property type="match status" value="1"/>
</dbReference>
<sequence length="327" mass="34636">MIRLAVDTKGGDFGPETTVYGACLAMHDNPELSFLLFGLPDEIEQAIPDFADRGRLEIISAEEEITDDHNPLKAIRKKQDSSIVKGLTAVAEGSADAFVSAGSSGAIYAGSLLHIGLMPDIKRPAAVSILPTVSKTAPNYLLIDSGANTASKPEHLVQYGKLGSDIAGQLLGVENPRVGLLNIGSEASKGNDFTKAAHQLLETSEELNFTGNVEPNVLLSGTNDVVLSDGFTGNIMLKSVEGTAEILMNDLLNNLKNDEKLDENAVKAVEDTVRSSISRYTNEDIGGGFILGIKAPVIITHGAADRTMFKHSVEIAARLADSSTFST</sequence>
<organism evidence="11 12">
    <name type="scientific">Lacicoccus qingdaonensis</name>
    <dbReference type="NCBI Taxonomy" id="576118"/>
    <lineage>
        <taxon>Bacteria</taxon>
        <taxon>Bacillati</taxon>
        <taxon>Bacillota</taxon>
        <taxon>Bacilli</taxon>
        <taxon>Bacillales</taxon>
        <taxon>Salinicoccaceae</taxon>
        <taxon>Lacicoccus</taxon>
    </lineage>
</organism>
<keyword evidence="5 10" id="KW-0443">Lipid metabolism</keyword>
<accession>A0A1G9IMC3</accession>
<dbReference type="GO" id="GO:0005737">
    <property type="term" value="C:cytoplasm"/>
    <property type="evidence" value="ECO:0007669"/>
    <property type="project" value="UniProtKB-SubCell"/>
</dbReference>
<comment type="similarity">
    <text evidence="10">Belongs to the PlsX family.</text>
</comment>
<evidence type="ECO:0000256" key="3">
    <source>
        <dbReference type="ARBA" id="ARBA00022516"/>
    </source>
</evidence>
<evidence type="ECO:0000256" key="8">
    <source>
        <dbReference type="ARBA" id="ARBA00024069"/>
    </source>
</evidence>
<dbReference type="NCBIfam" id="TIGR00182">
    <property type="entry name" value="plsX"/>
    <property type="match status" value="1"/>
</dbReference>
<dbReference type="UniPathway" id="UPA00085"/>
<dbReference type="AlphaFoldDB" id="A0A1G9IMC3"/>
<name>A0A1G9IMC3_9BACL</name>
<comment type="pathway">
    <text evidence="10">Lipid metabolism; phospholipid metabolism.</text>
</comment>
<reference evidence="12" key="1">
    <citation type="submission" date="2016-10" db="EMBL/GenBank/DDBJ databases">
        <authorList>
            <person name="Varghese N."/>
            <person name="Submissions S."/>
        </authorList>
    </citation>
    <scope>NUCLEOTIDE SEQUENCE [LARGE SCALE GENOMIC DNA]</scope>
    <source>
        <strain evidence="12">CGMCC 1.8895</strain>
    </source>
</reference>